<gene>
    <name evidence="1" type="ORF">NM06_15810</name>
</gene>
<organism evidence="1 2">
    <name type="scientific">Photobacterium sp. (strain ATCC 43367)</name>
    <dbReference type="NCBI Taxonomy" id="379097"/>
    <lineage>
        <taxon>Bacteria</taxon>
        <taxon>Pseudomonadati</taxon>
        <taxon>Pseudomonadota</taxon>
        <taxon>Gammaproteobacteria</taxon>
        <taxon>Vibrionales</taxon>
        <taxon>Vibrionaceae</taxon>
        <taxon>Vibrio</taxon>
        <taxon>Vibrio oreintalis group</taxon>
    </lineage>
</organism>
<name>A0A0A5HTP9_PHOS4</name>
<proteinExistence type="predicted"/>
<dbReference type="EMBL" id="JRWP01000040">
    <property type="protein sequence ID" value="KGY07690.1"/>
    <property type="molecule type" value="Genomic_DNA"/>
</dbReference>
<protein>
    <submittedName>
        <fullName evidence="1">Uncharacterized protein</fullName>
    </submittedName>
</protein>
<accession>A0A0A5HTP9</accession>
<reference evidence="1 2" key="1">
    <citation type="submission" date="2014-10" db="EMBL/GenBank/DDBJ databases">
        <title>Genome sequencing of Vibrio sinaloensis T08.</title>
        <authorList>
            <person name="Chan K.-G."/>
            <person name="Mohamad N.I."/>
        </authorList>
    </citation>
    <scope>NUCLEOTIDE SEQUENCE [LARGE SCALE GENOMIC DNA]</scope>
    <source>
        <strain evidence="1 2">T08</strain>
    </source>
</reference>
<dbReference type="Proteomes" id="UP000030451">
    <property type="component" value="Unassembled WGS sequence"/>
</dbReference>
<comment type="caution">
    <text evidence="1">The sequence shown here is derived from an EMBL/GenBank/DDBJ whole genome shotgun (WGS) entry which is preliminary data.</text>
</comment>
<evidence type="ECO:0000313" key="1">
    <source>
        <dbReference type="EMBL" id="KGY07690.1"/>
    </source>
</evidence>
<dbReference type="RefSeq" id="WP_038192038.1">
    <property type="nucleotide sequence ID" value="NZ_JRWP01000040.1"/>
</dbReference>
<dbReference type="OrthoDB" id="5897302at2"/>
<evidence type="ECO:0000313" key="2">
    <source>
        <dbReference type="Proteomes" id="UP000030451"/>
    </source>
</evidence>
<sequence length="270" mass="30843">MNEQLLDRIRQIIGEGSSVNKVERLTEYVLSLGQGSTGDKVNIYQPRTFDLVPVRYPPEMYEGSYRKDCYSLRKRNGLEVVHYRDLVPDYIRDPIFADPEGHKDKELEMVINVNIRQQIALTEEGFENLDLWGGLIWDVGFDVDSQPELSAIVASVPITTTRDRDNVVLMTGGYTKVVRLPLSGNQANMGDNTLTAEKLNFTFNNLRLACQLNWDRAGFPFEEYSQKIMWKEEAIHLTEPPLQEIYAEPFGVSILDMHIVDKVVNDAVPM</sequence>
<dbReference type="AlphaFoldDB" id="A0A0A5HTP9"/>